<keyword evidence="1" id="KW-0812">Transmembrane</keyword>
<feature type="transmembrane region" description="Helical" evidence="1">
    <location>
        <begin position="492"/>
        <end position="511"/>
    </location>
</feature>
<dbReference type="EMBL" id="BOMV01000061">
    <property type="protein sequence ID" value="GIE98375.1"/>
    <property type="molecule type" value="Genomic_DNA"/>
</dbReference>
<keyword evidence="3" id="KW-1185">Reference proteome</keyword>
<accession>A0A919MZI8</accession>
<name>A0A919MZI8_9ACTN</name>
<feature type="transmembrane region" description="Helical" evidence="1">
    <location>
        <begin position="85"/>
        <end position="104"/>
    </location>
</feature>
<proteinExistence type="predicted"/>
<evidence type="ECO:0000313" key="3">
    <source>
        <dbReference type="Proteomes" id="UP000636960"/>
    </source>
</evidence>
<gene>
    <name evidence="2" type="ORF">Ari01nite_58400</name>
</gene>
<feature type="transmembrane region" description="Helical" evidence="1">
    <location>
        <begin position="27"/>
        <end position="48"/>
    </location>
</feature>
<organism evidence="2 3">
    <name type="scientific">Paractinoplanes rishiriensis</name>
    <dbReference type="NCBI Taxonomy" id="1050105"/>
    <lineage>
        <taxon>Bacteria</taxon>
        <taxon>Bacillati</taxon>
        <taxon>Actinomycetota</taxon>
        <taxon>Actinomycetes</taxon>
        <taxon>Micromonosporales</taxon>
        <taxon>Micromonosporaceae</taxon>
        <taxon>Paractinoplanes</taxon>
    </lineage>
</organism>
<keyword evidence="1" id="KW-0472">Membrane</keyword>
<feature type="transmembrane region" description="Helical" evidence="1">
    <location>
        <begin position="364"/>
        <end position="383"/>
    </location>
</feature>
<keyword evidence="1" id="KW-1133">Transmembrane helix</keyword>
<feature type="transmembrane region" description="Helical" evidence="1">
    <location>
        <begin position="140"/>
        <end position="163"/>
    </location>
</feature>
<comment type="caution">
    <text evidence="2">The sequence shown here is derived from an EMBL/GenBank/DDBJ whole genome shotgun (WGS) entry which is preliminary data.</text>
</comment>
<evidence type="ECO:0000313" key="2">
    <source>
        <dbReference type="EMBL" id="GIE98375.1"/>
    </source>
</evidence>
<feature type="transmembrane region" description="Helical" evidence="1">
    <location>
        <begin position="551"/>
        <end position="574"/>
    </location>
</feature>
<feature type="transmembrane region" description="Helical" evidence="1">
    <location>
        <begin position="466"/>
        <end position="486"/>
    </location>
</feature>
<feature type="transmembrane region" description="Helical" evidence="1">
    <location>
        <begin position="110"/>
        <end position="128"/>
    </location>
</feature>
<dbReference type="AlphaFoldDB" id="A0A919MZI8"/>
<reference evidence="2" key="1">
    <citation type="submission" date="2021-01" db="EMBL/GenBank/DDBJ databases">
        <title>Whole genome shotgun sequence of Actinoplanes rishiriensis NBRC 108556.</title>
        <authorList>
            <person name="Komaki H."/>
            <person name="Tamura T."/>
        </authorList>
    </citation>
    <scope>NUCLEOTIDE SEQUENCE</scope>
    <source>
        <strain evidence="2">NBRC 108556</strain>
    </source>
</reference>
<protein>
    <submittedName>
        <fullName evidence="2">Uncharacterized protein</fullName>
    </submittedName>
</protein>
<sequence>MTTVLDETGVRAAPPDGPARHHPALAVLPWLAPALPLVAGLLITGTPALDVARYAAYLALGVVLPGTLVHRALRGSRGNLPEDLGLGAATGMLVLLAGWALAAATGLQALLPGWPLLILVLFLAVPGLRRHWRIAEPRPLPLAWSWLVAGALVLLVLAGFPIWRANPLPPADAVYYQDLLYHLALVHEMTRSMPFEVPQLAGDALRYHYLSDADIAIGSMLTGISPVTVLLRLWLVPVAAVAVLVTAALARDLTGKWWAGALGGVAGVAGLPLLLGSATGAMGGTPVMILSPSQTYALPLTGLLLTLIVPVLRGQPLRGGWLLVFPLALACAGAKSSALPPIVAGLVLAAAVALRWHRDRLRPILALAGLIVAAVLAGLKLFAGGGAGTTAIQPLAVLYWFTPYRQTIGNRDVIDGDLSLPAGVANASAGGLAFLAGLLVWWAILQAPRLLGWAGIGVRSIRRDPAAWLLGGMVAAGVGAMFLLWHPSASQGYFFIGVVPFAAVLTVWLLADRARGWRPVVAGLLAGALWAFAAPQFTAPARRSVVNWSWTLLQPVLLTAAVALVVAAIGLLVWRRRTGRLAWRALPVALIAAVLGAGLAGNVERQARDNHAALTRHRDVSKSPLMITRDETAAALWLDRNAGRDDLVATNVHCMHLTWRSMCDARAFWVAGLSGQRMLVESWGYTDQAVAADGVNGKRYPQQPAPYPDRFALNQRVFAEGSAADVAELRDRYGVRWLFADSRAAGGVAPGLSRVATLRLTSGPVTVYELR</sequence>
<feature type="transmembrane region" description="Helical" evidence="1">
    <location>
        <begin position="257"/>
        <end position="275"/>
    </location>
</feature>
<feature type="transmembrane region" description="Helical" evidence="1">
    <location>
        <begin position="341"/>
        <end position="357"/>
    </location>
</feature>
<dbReference type="Proteomes" id="UP000636960">
    <property type="component" value="Unassembled WGS sequence"/>
</dbReference>
<feature type="transmembrane region" description="Helical" evidence="1">
    <location>
        <begin position="229"/>
        <end position="250"/>
    </location>
</feature>
<feature type="transmembrane region" description="Helical" evidence="1">
    <location>
        <begin position="54"/>
        <end position="73"/>
    </location>
</feature>
<evidence type="ECO:0000256" key="1">
    <source>
        <dbReference type="SAM" id="Phobius"/>
    </source>
</evidence>
<feature type="transmembrane region" description="Helical" evidence="1">
    <location>
        <begin position="295"/>
        <end position="312"/>
    </location>
</feature>
<feature type="transmembrane region" description="Helical" evidence="1">
    <location>
        <begin position="424"/>
        <end position="445"/>
    </location>
</feature>
<feature type="transmembrane region" description="Helical" evidence="1">
    <location>
        <begin position="520"/>
        <end position="539"/>
    </location>
</feature>
<dbReference type="RefSeq" id="WP_203785396.1">
    <property type="nucleotide sequence ID" value="NZ_BOMV01000061.1"/>
</dbReference>
<feature type="transmembrane region" description="Helical" evidence="1">
    <location>
        <begin position="319"/>
        <end position="335"/>
    </location>
</feature>
<feature type="transmembrane region" description="Helical" evidence="1">
    <location>
        <begin position="581"/>
        <end position="601"/>
    </location>
</feature>